<keyword evidence="3" id="KW-1185">Reference proteome</keyword>
<evidence type="ECO:0000313" key="2">
    <source>
        <dbReference type="EMBL" id="KAF3701251.1"/>
    </source>
</evidence>
<feature type="region of interest" description="Disordered" evidence="1">
    <location>
        <begin position="163"/>
        <end position="205"/>
    </location>
</feature>
<sequence>MSSLLRPDRHRTPTFTRVTHLATTRLDLERDSGFSDASSEYLSTVDLTDSEDARRNRSIISQDLTGPQVAVMGGSYAGLSPMIIMNNFVLKQSSQIAETEKQWAFPSSLEVMPQSQVVLLQPMVSNTSSSSLKTCSENNKSSKGYVPILKTYTRIAPLPVEMPSKRVGSSTVRGSSASGYDQRQRRHQQSQRLHGSPSPQPALHTSVQPLSNFEAVNIQPQTAESPEQLIDKSLSPLAGTSSLPPLTDDFRTEVECNWIHADKYQDALSMDTNKLKRFSNTYNILNKSGLLGITLRTKQLIKENKHTQSQLQQLQEQTALLLEVMSSGDPQLCTKLHLSLQDTEQSAAKAQKVLMKHMSGHDQQFLD</sequence>
<dbReference type="EMBL" id="CM015727">
    <property type="protein sequence ID" value="KAF3701251.1"/>
    <property type="molecule type" value="Genomic_DNA"/>
</dbReference>
<name>A0A6G1QF15_CHAAH</name>
<dbReference type="Pfam" id="PF15800">
    <property type="entry name" value="CiPC"/>
    <property type="match status" value="1"/>
</dbReference>
<reference evidence="2 3" key="1">
    <citation type="submission" date="2019-02" db="EMBL/GenBank/DDBJ databases">
        <title>Opniocepnalus argus genome.</title>
        <authorList>
            <person name="Zhou C."/>
            <person name="Xiao S."/>
        </authorList>
    </citation>
    <scope>NUCLEOTIDE SEQUENCE [LARGE SCALE GENOMIC DNA]</scope>
    <source>
        <strain evidence="2">OARG1902GOOAL</strain>
        <tissue evidence="2">Muscle</tissue>
    </source>
</reference>
<dbReference type="PANTHER" id="PTHR34648:SF6">
    <property type="entry name" value="CLOCK-INTERACTING PACEMAKER-RELATED"/>
    <property type="match status" value="1"/>
</dbReference>
<dbReference type="AlphaFoldDB" id="A0A6G1QF15"/>
<reference evidence="3" key="2">
    <citation type="submission" date="2019-02" db="EMBL/GenBank/DDBJ databases">
        <title>Opniocepnalus argus Var Kimnra genome.</title>
        <authorList>
            <person name="Zhou C."/>
            <person name="Xiao S."/>
        </authorList>
    </citation>
    <scope>NUCLEOTIDE SEQUENCE [LARGE SCALE GENOMIC DNA]</scope>
</reference>
<accession>A0A6G1QF15</accession>
<dbReference type="GO" id="GO:0045892">
    <property type="term" value="P:negative regulation of DNA-templated transcription"/>
    <property type="evidence" value="ECO:0007669"/>
    <property type="project" value="InterPro"/>
</dbReference>
<proteinExistence type="predicted"/>
<feature type="compositionally biased region" description="Polar residues" evidence="1">
    <location>
        <begin position="167"/>
        <end position="181"/>
    </location>
</feature>
<protein>
    <submittedName>
        <fullName evidence="2">CLOCK-interacting pacemaker CLOCK-interacting circadian protein</fullName>
    </submittedName>
</protein>
<dbReference type="InterPro" id="IPR031602">
    <property type="entry name" value="CIPC"/>
</dbReference>
<organism evidence="2 3">
    <name type="scientific">Channa argus</name>
    <name type="common">Northern snakehead</name>
    <name type="synonym">Ophicephalus argus</name>
    <dbReference type="NCBI Taxonomy" id="215402"/>
    <lineage>
        <taxon>Eukaryota</taxon>
        <taxon>Metazoa</taxon>
        <taxon>Chordata</taxon>
        <taxon>Craniata</taxon>
        <taxon>Vertebrata</taxon>
        <taxon>Euteleostomi</taxon>
        <taxon>Actinopterygii</taxon>
        <taxon>Neopterygii</taxon>
        <taxon>Teleostei</taxon>
        <taxon>Neoteleostei</taxon>
        <taxon>Acanthomorphata</taxon>
        <taxon>Anabantaria</taxon>
        <taxon>Anabantiformes</taxon>
        <taxon>Channoidei</taxon>
        <taxon>Channidae</taxon>
        <taxon>Channa</taxon>
    </lineage>
</organism>
<dbReference type="GO" id="GO:0042754">
    <property type="term" value="P:negative regulation of circadian rhythm"/>
    <property type="evidence" value="ECO:0007669"/>
    <property type="project" value="InterPro"/>
</dbReference>
<dbReference type="PANTHER" id="PTHR34648">
    <property type="entry name" value="CLOCK-INTERACTING PACEMAKER"/>
    <property type="match status" value="1"/>
</dbReference>
<dbReference type="Proteomes" id="UP000503349">
    <property type="component" value="Chromosome 16"/>
</dbReference>
<dbReference type="GO" id="GO:0005634">
    <property type="term" value="C:nucleus"/>
    <property type="evidence" value="ECO:0007669"/>
    <property type="project" value="TreeGrafter"/>
</dbReference>
<evidence type="ECO:0000313" key="3">
    <source>
        <dbReference type="Proteomes" id="UP000503349"/>
    </source>
</evidence>
<evidence type="ECO:0000256" key="1">
    <source>
        <dbReference type="SAM" id="MobiDB-lite"/>
    </source>
</evidence>
<gene>
    <name evidence="2" type="ORF">EXN66_Car016939</name>
</gene>